<protein>
    <submittedName>
        <fullName evidence="3">DUF4097 family beta strand repeat protein</fullName>
    </submittedName>
</protein>
<gene>
    <name evidence="3" type="ORF">KGD83_15035</name>
</gene>
<keyword evidence="1" id="KW-1133">Transmembrane helix</keyword>
<keyword evidence="1" id="KW-0472">Membrane</keyword>
<dbReference type="Pfam" id="PF13349">
    <property type="entry name" value="DUF4097"/>
    <property type="match status" value="1"/>
</dbReference>
<proteinExistence type="predicted"/>
<evidence type="ECO:0000313" key="4">
    <source>
        <dbReference type="Proteomes" id="UP000678016"/>
    </source>
</evidence>
<dbReference type="EMBL" id="CP074132">
    <property type="protein sequence ID" value="QUX26709.1"/>
    <property type="molecule type" value="Genomic_DNA"/>
</dbReference>
<dbReference type="RefSeq" id="WP_212639810.1">
    <property type="nucleotide sequence ID" value="NZ_CP074132.1"/>
</dbReference>
<accession>A0ABX8BXB5</accession>
<reference evidence="4" key="1">
    <citation type="submission" date="2021-05" db="EMBL/GenBank/DDBJ databases">
        <title>Direct Submission.</title>
        <authorList>
            <person name="Li K."/>
            <person name="Gao J."/>
        </authorList>
    </citation>
    <scope>NUCLEOTIDE SEQUENCE [LARGE SCALE GENOMIC DNA]</scope>
    <source>
        <strain evidence="4">HDS12</strain>
    </source>
</reference>
<evidence type="ECO:0000313" key="3">
    <source>
        <dbReference type="EMBL" id="QUX26709.1"/>
    </source>
</evidence>
<name>A0ABX8BXB5_9ACTN</name>
<dbReference type="InterPro" id="IPR025164">
    <property type="entry name" value="Toastrack_DUF4097"/>
</dbReference>
<evidence type="ECO:0000256" key="1">
    <source>
        <dbReference type="SAM" id="Phobius"/>
    </source>
</evidence>
<keyword evidence="1" id="KW-0812">Transmembrane</keyword>
<feature type="transmembrane region" description="Helical" evidence="1">
    <location>
        <begin position="21"/>
        <end position="44"/>
    </location>
</feature>
<evidence type="ECO:0000259" key="2">
    <source>
        <dbReference type="Pfam" id="PF13349"/>
    </source>
</evidence>
<keyword evidence="4" id="KW-1185">Reference proteome</keyword>
<dbReference type="Proteomes" id="UP000678016">
    <property type="component" value="Chromosome"/>
</dbReference>
<feature type="domain" description="DUF4097" evidence="2">
    <location>
        <begin position="172"/>
        <end position="316"/>
    </location>
</feature>
<sequence length="323" mass="32822">MTFKARGLYASSSKEPRGFRVGPWLLLGAVLVLGVVVATAFSVLGNVGVDRGTRSDAYDAPQALEIENGTGGDVVLTGGAERVQVDRTLRGTPLTEPEEDIEEDDGALQVEAECLGVPFFDGCRIDYEVAVPVGTAVTVETISGRISVENVDGELELGSTSGEVRVDGNSGDVSAESLSGTIDVTGVEGSVVAETTSGRIIAEGAGEHLQAASTSGDVDASGFDARTVVAESTSGDVRVGGGFTEAQVSTVSGGIGVATDEAFDLLSLESVSGGVDVRVPEGVYEVTGESASGERRVDVDTSPEAEARIQADTVSGALSVTSG</sequence>
<organism evidence="3 4">
    <name type="scientific">Nocardiopsis akebiae</name>
    <dbReference type="NCBI Taxonomy" id="2831968"/>
    <lineage>
        <taxon>Bacteria</taxon>
        <taxon>Bacillati</taxon>
        <taxon>Actinomycetota</taxon>
        <taxon>Actinomycetes</taxon>
        <taxon>Streptosporangiales</taxon>
        <taxon>Nocardiopsidaceae</taxon>
        <taxon>Nocardiopsis</taxon>
    </lineage>
</organism>